<dbReference type="Proteomes" id="UP000323708">
    <property type="component" value="Unassembled WGS sequence"/>
</dbReference>
<sequence length="92" mass="10928">MNRKKLLKKLQSLLDKPDGARKKDIKKLDKVVKELKQKQKRLEQRLEDTQDEKERSRLIKEIEVIKLQRRKGIDAHRHLKGEHIDESIAGPD</sequence>
<dbReference type="RefSeq" id="WP_149611368.1">
    <property type="nucleotide sequence ID" value="NZ_VTUX01000004.1"/>
</dbReference>
<gene>
    <name evidence="2" type="ORF">F0M18_10420</name>
</gene>
<reference evidence="2 3" key="1">
    <citation type="submission" date="2019-09" db="EMBL/GenBank/DDBJ databases">
        <authorList>
            <person name="Chen X.-Y."/>
        </authorList>
    </citation>
    <scope>NUCLEOTIDE SEQUENCE [LARGE SCALE GENOMIC DNA]</scope>
    <source>
        <strain evidence="2 3">NY5</strain>
    </source>
</reference>
<comment type="caution">
    <text evidence="2">The sequence shown here is derived from an EMBL/GenBank/DDBJ whole genome shotgun (WGS) entry which is preliminary data.</text>
</comment>
<evidence type="ECO:0000256" key="1">
    <source>
        <dbReference type="SAM" id="Coils"/>
    </source>
</evidence>
<proteinExistence type="predicted"/>
<dbReference type="EMBL" id="VTUX01000004">
    <property type="protein sequence ID" value="KAA1191932.1"/>
    <property type="molecule type" value="Genomic_DNA"/>
</dbReference>
<evidence type="ECO:0000313" key="3">
    <source>
        <dbReference type="Proteomes" id="UP000323708"/>
    </source>
</evidence>
<feature type="coiled-coil region" evidence="1">
    <location>
        <begin position="25"/>
        <end position="59"/>
    </location>
</feature>
<keyword evidence="3" id="KW-1185">Reference proteome</keyword>
<organism evidence="2 3">
    <name type="scientific">Pseudohalioglobus sediminis</name>
    <dbReference type="NCBI Taxonomy" id="2606449"/>
    <lineage>
        <taxon>Bacteria</taxon>
        <taxon>Pseudomonadati</taxon>
        <taxon>Pseudomonadota</taxon>
        <taxon>Gammaproteobacteria</taxon>
        <taxon>Cellvibrionales</taxon>
        <taxon>Halieaceae</taxon>
        <taxon>Pseudohalioglobus</taxon>
    </lineage>
</organism>
<name>A0A5B0WXW6_9GAMM</name>
<evidence type="ECO:0000313" key="2">
    <source>
        <dbReference type="EMBL" id="KAA1191932.1"/>
    </source>
</evidence>
<accession>A0A5B0WXW6</accession>
<protein>
    <submittedName>
        <fullName evidence="2">Uncharacterized protein</fullName>
    </submittedName>
</protein>
<dbReference type="AlphaFoldDB" id="A0A5B0WXW6"/>
<keyword evidence="1" id="KW-0175">Coiled coil</keyword>